<name>A0A8D9PEF1_9VIRU</name>
<reference evidence="1" key="1">
    <citation type="journal article" date="2021" name="Proc. Natl. Acad. Sci. U.S.A.">
        <title>A Catalog of Tens of Thousands of Viruses from Human Metagenomes Reveals Hidden Associations with Chronic Diseases.</title>
        <authorList>
            <person name="Tisza M.J."/>
            <person name="Buck C.B."/>
        </authorList>
    </citation>
    <scope>NUCLEOTIDE SEQUENCE</scope>
    <source>
        <strain evidence="1">CtOZu12</strain>
    </source>
</reference>
<accession>A0A8D9PEF1</accession>
<dbReference type="EMBL" id="BK029940">
    <property type="protein sequence ID" value="DAD55759.1"/>
    <property type="molecule type" value="Genomic_DNA"/>
</dbReference>
<evidence type="ECO:0000313" key="1">
    <source>
        <dbReference type="EMBL" id="DAD55759.1"/>
    </source>
</evidence>
<protein>
    <submittedName>
        <fullName evidence="1">Uncharacterized protein</fullName>
    </submittedName>
</protein>
<proteinExistence type="predicted"/>
<sequence length="55" mass="6337">MKYIITFTRYGFVEVEADSESEAFNKIGGYCADDIPWSDEFEATNVQSDEEMEEV</sequence>
<organism evidence="1">
    <name type="scientific">Bacteriophage sp</name>
    <dbReference type="NCBI Taxonomy" id="38018"/>
    <lineage>
        <taxon>Viruses</taxon>
    </lineage>
</organism>